<dbReference type="Proteomes" id="UP000053611">
    <property type="component" value="Unassembled WGS sequence"/>
</dbReference>
<dbReference type="AlphaFoldDB" id="A0A0J0XPK8"/>
<dbReference type="EMBL" id="KQ087199">
    <property type="protein sequence ID" value="KLT43033.1"/>
    <property type="molecule type" value="Genomic_DNA"/>
</dbReference>
<name>A0A0J0XPK8_9TREE</name>
<sequence>MYATRRLLRAPKGVPTWAQHMAKQPTKAGRLPPQQWANAPETGHDDAPEASAAPEAPSSPAGKVPPTDWQAVPGAGSEARAWEDIRRREPDARPAAQPGPNGPKTDRSKGFMDSFRSLSPNQRILIGATLFVFGLGIYAYDSLLMKEEELEVSDDLRERLAKASAIARTASSEGLRVDDVAPLKQGLEAATAKEAETLRAAEVAVAAAAERGVNRVLTDAVQDKERVVEAVVDAVEHARADAQSVKNEVRSKLGTAAQQVHDAGDAVVHHAQKAGGDVKGHLQAAGHAVADTVDGAVSDAGVVAGAVPERTRFFGIRLR</sequence>
<evidence type="ECO:0000256" key="1">
    <source>
        <dbReference type="SAM" id="MobiDB-lite"/>
    </source>
</evidence>
<feature type="compositionally biased region" description="Basic and acidic residues" evidence="1">
    <location>
        <begin position="80"/>
        <end position="92"/>
    </location>
</feature>
<reference evidence="2 3" key="1">
    <citation type="submission" date="2015-03" db="EMBL/GenBank/DDBJ databases">
        <title>Genomics and transcriptomics of the oil-accumulating basidiomycete yeast T. oleaginosus allow insights into substrate utilization and the diverse evolutionary trajectories of mating systems in fungi.</title>
        <authorList>
            <consortium name="DOE Joint Genome Institute"/>
            <person name="Kourist R."/>
            <person name="Kracht O."/>
            <person name="Bracharz F."/>
            <person name="Lipzen A."/>
            <person name="Nolan M."/>
            <person name="Ohm R."/>
            <person name="Grigoriev I."/>
            <person name="Sun S."/>
            <person name="Heitman J."/>
            <person name="Bruck T."/>
            <person name="Nowrousian M."/>
        </authorList>
    </citation>
    <scope>NUCLEOTIDE SEQUENCE [LARGE SCALE GENOMIC DNA]</scope>
    <source>
        <strain evidence="2 3">IBC0246</strain>
    </source>
</reference>
<organism evidence="2 3">
    <name type="scientific">Cutaneotrichosporon oleaginosum</name>
    <dbReference type="NCBI Taxonomy" id="879819"/>
    <lineage>
        <taxon>Eukaryota</taxon>
        <taxon>Fungi</taxon>
        <taxon>Dikarya</taxon>
        <taxon>Basidiomycota</taxon>
        <taxon>Agaricomycotina</taxon>
        <taxon>Tremellomycetes</taxon>
        <taxon>Trichosporonales</taxon>
        <taxon>Trichosporonaceae</taxon>
        <taxon>Cutaneotrichosporon</taxon>
    </lineage>
</organism>
<keyword evidence="3" id="KW-1185">Reference proteome</keyword>
<gene>
    <name evidence="2" type="ORF">CC85DRAFT_70501</name>
</gene>
<dbReference type="GeneID" id="28987960"/>
<evidence type="ECO:0000313" key="3">
    <source>
        <dbReference type="Proteomes" id="UP000053611"/>
    </source>
</evidence>
<accession>A0A0J0XPK8</accession>
<proteinExistence type="predicted"/>
<evidence type="ECO:0000313" key="2">
    <source>
        <dbReference type="EMBL" id="KLT43033.1"/>
    </source>
</evidence>
<feature type="compositionally biased region" description="Low complexity" evidence="1">
    <location>
        <begin position="49"/>
        <end position="61"/>
    </location>
</feature>
<feature type="region of interest" description="Disordered" evidence="1">
    <location>
        <begin position="1"/>
        <end position="114"/>
    </location>
</feature>
<protein>
    <submittedName>
        <fullName evidence="2">Uncharacterized protein</fullName>
    </submittedName>
</protein>
<dbReference type="RefSeq" id="XP_018279524.1">
    <property type="nucleotide sequence ID" value="XM_018427357.1"/>
</dbReference>